<evidence type="ECO:0000313" key="8">
    <source>
        <dbReference type="Proteomes" id="UP000005426"/>
    </source>
</evidence>
<dbReference type="PROSITE" id="PS50297">
    <property type="entry name" value="ANK_REP_REGION"/>
    <property type="match status" value="4"/>
</dbReference>
<dbReference type="InterPro" id="IPR036770">
    <property type="entry name" value="Ankyrin_rpt-contain_sf"/>
</dbReference>
<feature type="signal peptide" evidence="3">
    <location>
        <begin position="1"/>
        <end position="23"/>
    </location>
</feature>
<reference evidence="7 8" key="1">
    <citation type="journal article" date="2011" name="Genome Biol.">
        <title>Comparative genome sequence analysis underscores mycoparasitism as the ancestral life style of Trichoderma.</title>
        <authorList>
            <person name="Kubicek C.P."/>
            <person name="Herrera-Estrella A."/>
            <person name="Seidl-Seiboth V."/>
            <person name="Martinez D.A."/>
            <person name="Druzhinina I.S."/>
            <person name="Thon M."/>
            <person name="Zeilinger S."/>
            <person name="Casas-Flores S."/>
            <person name="Horwitz B.A."/>
            <person name="Mukherjee P.K."/>
            <person name="Mukherjee M."/>
            <person name="Kredics L."/>
            <person name="Alcaraz L.D."/>
            <person name="Aerts A."/>
            <person name="Antal Z."/>
            <person name="Atanasova L."/>
            <person name="Cervantes-Badillo M.G."/>
            <person name="Challacombe J."/>
            <person name="Chertkov O."/>
            <person name="McCluskey K."/>
            <person name="Coulpier F."/>
            <person name="Deshpande N."/>
            <person name="von Doehren H."/>
            <person name="Ebbole D.J."/>
            <person name="Esquivel-Naranjo E.U."/>
            <person name="Fekete E."/>
            <person name="Flipphi M."/>
            <person name="Glaser F."/>
            <person name="Gomez-Rodriguez E.Y."/>
            <person name="Gruber S."/>
            <person name="Han C."/>
            <person name="Henrissat B."/>
            <person name="Hermosa R."/>
            <person name="Hernandez-Onate M."/>
            <person name="Karaffa L."/>
            <person name="Kosti I."/>
            <person name="Le Crom S."/>
            <person name="Lindquist E."/>
            <person name="Lucas S."/>
            <person name="Luebeck M."/>
            <person name="Luebeck P.S."/>
            <person name="Margeot A."/>
            <person name="Metz B."/>
            <person name="Misra M."/>
            <person name="Nevalainen H."/>
            <person name="Omann M."/>
            <person name="Packer N."/>
            <person name="Perrone G."/>
            <person name="Uresti-Rivera E.E."/>
            <person name="Salamov A."/>
            <person name="Schmoll M."/>
            <person name="Seiboth B."/>
            <person name="Shapiro H."/>
            <person name="Sukno S."/>
            <person name="Tamayo-Ramos J.A."/>
            <person name="Tisch D."/>
            <person name="Wiest A."/>
            <person name="Wilkinson H.H."/>
            <person name="Zhang M."/>
            <person name="Coutinho P.M."/>
            <person name="Kenerley C.M."/>
            <person name="Monte E."/>
            <person name="Baker S.E."/>
            <person name="Grigoriev I.V."/>
        </authorList>
    </citation>
    <scope>NUCLEOTIDE SEQUENCE [LARGE SCALE GENOMIC DNA]</scope>
    <source>
        <strain evidence="8">ATCC 20476 / IMI 206040</strain>
    </source>
</reference>
<feature type="chain" id="PRO_5003524354" evidence="3">
    <location>
        <begin position="24"/>
        <end position="881"/>
    </location>
</feature>
<organism evidence="7 8">
    <name type="scientific">Hypocrea atroviridis (strain ATCC 20476 / IMI 206040)</name>
    <name type="common">Trichoderma atroviride</name>
    <dbReference type="NCBI Taxonomy" id="452589"/>
    <lineage>
        <taxon>Eukaryota</taxon>
        <taxon>Fungi</taxon>
        <taxon>Dikarya</taxon>
        <taxon>Ascomycota</taxon>
        <taxon>Pezizomycotina</taxon>
        <taxon>Sordariomycetes</taxon>
        <taxon>Hypocreomycetidae</taxon>
        <taxon>Hypocreales</taxon>
        <taxon>Hypocreaceae</taxon>
        <taxon>Trichoderma</taxon>
    </lineage>
</organism>
<evidence type="ECO:0000256" key="1">
    <source>
        <dbReference type="ARBA" id="ARBA00022737"/>
    </source>
</evidence>
<dbReference type="Gene3D" id="3.40.50.300">
    <property type="entry name" value="P-loop containing nucleotide triphosphate hydrolases"/>
    <property type="match status" value="1"/>
</dbReference>
<dbReference type="Proteomes" id="UP000005426">
    <property type="component" value="Unassembled WGS sequence"/>
</dbReference>
<dbReference type="KEGG" id="tatv:25778371"/>
<feature type="repeat" description="ANK" evidence="2">
    <location>
        <begin position="821"/>
        <end position="853"/>
    </location>
</feature>
<feature type="non-terminal residue" evidence="7">
    <location>
        <position position="881"/>
    </location>
</feature>
<dbReference type="HOGENOM" id="CLU_000288_34_3_1"/>
<dbReference type="STRING" id="452589.G9NKL1"/>
<dbReference type="GeneID" id="25778371"/>
<name>G9NKL1_HYPAI</name>
<dbReference type="Gene3D" id="1.25.40.20">
    <property type="entry name" value="Ankyrin repeat-containing domain"/>
    <property type="match status" value="2"/>
</dbReference>
<feature type="repeat" description="ANK" evidence="2">
    <location>
        <begin position="856"/>
        <end position="881"/>
    </location>
</feature>
<protein>
    <submittedName>
        <fullName evidence="7">Uncharacterized protein</fullName>
    </submittedName>
</protein>
<dbReference type="EMBL" id="ABDG02000018">
    <property type="protein sequence ID" value="EHK48434.1"/>
    <property type="molecule type" value="Genomic_DNA"/>
</dbReference>
<dbReference type="PANTHER" id="PTHR10039">
    <property type="entry name" value="AMELOGENIN"/>
    <property type="match status" value="1"/>
</dbReference>
<dbReference type="Pfam" id="PF24809">
    <property type="entry name" value="DUF7708"/>
    <property type="match status" value="1"/>
</dbReference>
<feature type="repeat" description="ANK" evidence="2">
    <location>
        <begin position="787"/>
        <end position="819"/>
    </location>
</feature>
<evidence type="ECO:0000259" key="4">
    <source>
        <dbReference type="Pfam" id="PF22939"/>
    </source>
</evidence>
<keyword evidence="8" id="KW-1185">Reference proteome</keyword>
<dbReference type="OMA" id="VSFFFAQ"/>
<evidence type="ECO:0000256" key="2">
    <source>
        <dbReference type="PROSITE-ProRule" id="PRU00023"/>
    </source>
</evidence>
<proteinExistence type="predicted"/>
<dbReference type="Pfam" id="PF24883">
    <property type="entry name" value="NPHP3_N"/>
    <property type="match status" value="1"/>
</dbReference>
<sequence>MHRGIGPLLWGSVKLTMLTAVECASYYEELSRLLMDLGRYCPCWTEYHTLYSSSSQLQKTLCNFYASLVRCCKRAMEIVPRKGSNFYLNSVWQSFEPELVRDINDIKRHNKDIEEALFLAQAQVDLQNQQFQNTEQRESSKGAKLKSLFIRQNSQFSEMKTWQAEMIYFNSPIIVGSGKTILTASVIDKLLTEKRGPDVFISFFFVRYDDRQSLKAEVILRSIIRQALNQCGFAEDVEILLEKIQASLSSGLEELLELLQKIVTAFKVLYIIMDGVDECERQDRSDILHVLSSLATATLNTKIFLASRDSISLEIQKRFPTLHRLAMNCSSAHSDISTYVDGIVQEKLQSEELIVGDSRLIEDIKLALTEGADGMFLWVAFQVDELSLQHCDDDIRKAIHNLPKDLEETFDRAVGRIVSRGNENIAQRVFRWVAAAAEPLSLDQLKEVIFIEIGQQYSKAERQSNGIDHIGSWCENLVHIDEEFKTVQFAHRTIQQFFSKKPSTARHNQFYLDIEEADHYIGEICTTYLNFNDFKTTLAQRSRPLRPIPPVAIASTALRQQWKSVASTFEKFSLKPRGGSTAANAIESLANFQRDGTTEANGRLQIGHSFLRYASKHWICHTARFQKGRSKTWSLWWKMILEGNNLVELPWGEGSFSTSISLILEWSHKFHHYALIQLICLIGRLSTEERKRLMQDAVSQGNIILLDIVLEGEKPGYLIDRSYLAAAKGGHLDVVERLLAAGAGVNVRFAERTCRTALQSATIHGHLEVVERLLAAGARVETPADLYGQTALEVAAQGGHLDVVERLLAAGARVNSNADFYDETALQVAAEGGHLDVVERLLASGANVNAQPLHRRGRAALQAAAANGHLDVVERLLAAGA</sequence>
<dbReference type="Pfam" id="PF12796">
    <property type="entry name" value="Ank_2"/>
    <property type="match status" value="2"/>
</dbReference>
<evidence type="ECO:0000259" key="6">
    <source>
        <dbReference type="Pfam" id="PF24883"/>
    </source>
</evidence>
<keyword evidence="2" id="KW-0040">ANK repeat</keyword>
<feature type="domain" description="DUF7708" evidence="5">
    <location>
        <begin position="8"/>
        <end position="116"/>
    </location>
</feature>
<dbReference type="SMART" id="SM00248">
    <property type="entry name" value="ANK"/>
    <property type="match status" value="5"/>
</dbReference>
<keyword evidence="1" id="KW-0677">Repeat</keyword>
<dbReference type="InterPro" id="IPR002110">
    <property type="entry name" value="Ankyrin_rpt"/>
</dbReference>
<evidence type="ECO:0000256" key="3">
    <source>
        <dbReference type="SAM" id="SignalP"/>
    </source>
</evidence>
<dbReference type="InterPro" id="IPR027417">
    <property type="entry name" value="P-loop_NTPase"/>
</dbReference>
<dbReference type="AlphaFoldDB" id="G9NKL1"/>
<dbReference type="PRINTS" id="PR01415">
    <property type="entry name" value="ANKYRIN"/>
</dbReference>
<dbReference type="eggNOG" id="KOG0504">
    <property type="taxonomic scope" value="Eukaryota"/>
</dbReference>
<dbReference type="PANTHER" id="PTHR10039:SF10">
    <property type="entry name" value="NACHT DOMAIN-CONTAINING PROTEIN"/>
    <property type="match status" value="1"/>
</dbReference>
<evidence type="ECO:0000313" key="7">
    <source>
        <dbReference type="EMBL" id="EHK48434.1"/>
    </source>
</evidence>
<accession>G9NKL1</accession>
<feature type="domain" description="Nephrocystin 3-like N-terminal" evidence="6">
    <location>
        <begin position="153"/>
        <end position="308"/>
    </location>
</feature>
<dbReference type="OrthoDB" id="7464126at2759"/>
<dbReference type="InterPro" id="IPR054471">
    <property type="entry name" value="GPIID_WHD"/>
</dbReference>
<evidence type="ECO:0000259" key="5">
    <source>
        <dbReference type="Pfam" id="PF24809"/>
    </source>
</evidence>
<keyword evidence="3" id="KW-0732">Signal</keyword>
<dbReference type="InterPro" id="IPR056884">
    <property type="entry name" value="NPHP3-like_N"/>
</dbReference>
<dbReference type="InterPro" id="IPR056125">
    <property type="entry name" value="DUF7708"/>
</dbReference>
<feature type="domain" description="GPI inositol-deacylase winged helix" evidence="4">
    <location>
        <begin position="423"/>
        <end position="501"/>
    </location>
</feature>
<dbReference type="Pfam" id="PF22939">
    <property type="entry name" value="WHD_GPIID"/>
    <property type="match status" value="1"/>
</dbReference>
<dbReference type="PROSITE" id="PS50088">
    <property type="entry name" value="ANK_REPEAT"/>
    <property type="match status" value="4"/>
</dbReference>
<gene>
    <name evidence="7" type="ORF">TRIATDRAFT_236441</name>
</gene>
<comment type="caution">
    <text evidence="7">The sequence shown here is derived from an EMBL/GenBank/DDBJ whole genome shotgun (WGS) entry which is preliminary data.</text>
</comment>
<feature type="repeat" description="ANK" evidence="2">
    <location>
        <begin position="753"/>
        <end position="785"/>
    </location>
</feature>
<dbReference type="SUPFAM" id="SSF48403">
    <property type="entry name" value="Ankyrin repeat"/>
    <property type="match status" value="1"/>
</dbReference>